<accession>A0ABQ0U2S6</accession>
<gene>
    <name evidence="2" type="ORF">HHA04nite_05420</name>
</gene>
<name>A0ABQ0U2S6_9GAMM</name>
<keyword evidence="1" id="KW-0812">Transmembrane</keyword>
<evidence type="ECO:0000313" key="3">
    <source>
        <dbReference type="Proteomes" id="UP000321121"/>
    </source>
</evidence>
<protein>
    <submittedName>
        <fullName evidence="2">Uncharacterized protein</fullName>
    </submittedName>
</protein>
<dbReference type="EMBL" id="BJUS01000003">
    <property type="protein sequence ID" value="GEK71998.1"/>
    <property type="molecule type" value="Genomic_DNA"/>
</dbReference>
<dbReference type="Proteomes" id="UP000321121">
    <property type="component" value="Unassembled WGS sequence"/>
</dbReference>
<comment type="caution">
    <text evidence="2">The sequence shown here is derived from an EMBL/GenBank/DDBJ whole genome shotgun (WGS) entry which is preliminary data.</text>
</comment>
<sequence length="112" mass="12344">MSALKVYLFKDSFRPIIELMGENGLSWSMKEQRSGVTMASSGVVEVVLNASMWVSMASVVIAFIRAKHGRKVIITMKDKRVIHAEGLTSKELECILQKADSITALDAGKSNR</sequence>
<organism evidence="2 3">
    <name type="scientific">Halomonas halophila</name>
    <dbReference type="NCBI Taxonomy" id="29573"/>
    <lineage>
        <taxon>Bacteria</taxon>
        <taxon>Pseudomonadati</taxon>
        <taxon>Pseudomonadota</taxon>
        <taxon>Gammaproteobacteria</taxon>
        <taxon>Oceanospirillales</taxon>
        <taxon>Halomonadaceae</taxon>
        <taxon>Halomonas</taxon>
    </lineage>
</organism>
<feature type="transmembrane region" description="Helical" evidence="1">
    <location>
        <begin position="46"/>
        <end position="66"/>
    </location>
</feature>
<evidence type="ECO:0000313" key="2">
    <source>
        <dbReference type="EMBL" id="GEK71998.1"/>
    </source>
</evidence>
<proteinExistence type="predicted"/>
<keyword evidence="1" id="KW-0472">Membrane</keyword>
<dbReference type="RefSeq" id="WP_146907690.1">
    <property type="nucleotide sequence ID" value="NZ_BJUS01000003.1"/>
</dbReference>
<keyword evidence="1" id="KW-1133">Transmembrane helix</keyword>
<evidence type="ECO:0000256" key="1">
    <source>
        <dbReference type="SAM" id="Phobius"/>
    </source>
</evidence>
<reference evidence="2 3" key="1">
    <citation type="submission" date="2019-07" db="EMBL/GenBank/DDBJ databases">
        <title>Whole genome shotgun sequence of Halomonas halophila NBRC 102604.</title>
        <authorList>
            <person name="Hosoyama A."/>
            <person name="Uohara A."/>
            <person name="Ohji S."/>
            <person name="Ichikawa N."/>
        </authorList>
    </citation>
    <scope>NUCLEOTIDE SEQUENCE [LARGE SCALE GENOMIC DNA]</scope>
    <source>
        <strain evidence="2 3">NBRC 102604</strain>
    </source>
</reference>
<keyword evidence="3" id="KW-1185">Reference proteome</keyword>